<organism evidence="10 11">
    <name type="scientific">Euroglyphus maynei</name>
    <name type="common">Mayne's house dust mite</name>
    <dbReference type="NCBI Taxonomy" id="6958"/>
    <lineage>
        <taxon>Eukaryota</taxon>
        <taxon>Metazoa</taxon>
        <taxon>Ecdysozoa</taxon>
        <taxon>Arthropoda</taxon>
        <taxon>Chelicerata</taxon>
        <taxon>Arachnida</taxon>
        <taxon>Acari</taxon>
        <taxon>Acariformes</taxon>
        <taxon>Sarcoptiformes</taxon>
        <taxon>Astigmata</taxon>
        <taxon>Psoroptidia</taxon>
        <taxon>Analgoidea</taxon>
        <taxon>Pyroglyphidae</taxon>
        <taxon>Pyroglyphinae</taxon>
        <taxon>Euroglyphus</taxon>
    </lineage>
</organism>
<sequence length="65" mass="7332">MIVETEAYIGPEDHASYTFGGRRTDANEPMYMAAGTCFIRPIYGMIMVAPFLYVLLNQPMNPLIK</sequence>
<dbReference type="Pfam" id="PF02245">
    <property type="entry name" value="Pur_DNA_glyco"/>
    <property type="match status" value="1"/>
</dbReference>
<keyword evidence="7" id="KW-0234">DNA repair</keyword>
<comment type="similarity">
    <text evidence="3">Belongs to the DNA glycosylase MPG family.</text>
</comment>
<evidence type="ECO:0000256" key="3">
    <source>
        <dbReference type="ARBA" id="ARBA00009232"/>
    </source>
</evidence>
<dbReference type="InterPro" id="IPR003180">
    <property type="entry name" value="MPG"/>
</dbReference>
<evidence type="ECO:0000256" key="2">
    <source>
        <dbReference type="ARBA" id="ARBA00002421"/>
    </source>
</evidence>
<keyword evidence="11" id="KW-1185">Reference proteome</keyword>
<evidence type="ECO:0000256" key="9">
    <source>
        <dbReference type="SAM" id="Phobius"/>
    </source>
</evidence>
<name>A0A1Y3BV19_EURMA</name>
<comment type="function">
    <text evidence="2">Hydrolysis of the deoxyribose N-glycosidic bond to excise 3-methyladenine, and 7-methylguanine from the damaged DNA polymer formed by alkylation lesions.</text>
</comment>
<dbReference type="Gene3D" id="3.10.300.10">
    <property type="entry name" value="Methylpurine-DNA glycosylase (MPG)"/>
    <property type="match status" value="1"/>
</dbReference>
<evidence type="ECO:0000313" key="11">
    <source>
        <dbReference type="Proteomes" id="UP000194236"/>
    </source>
</evidence>
<dbReference type="PANTHER" id="PTHR10429:SF0">
    <property type="entry name" value="DNA-3-METHYLADENINE GLYCOSYLASE"/>
    <property type="match status" value="1"/>
</dbReference>
<comment type="catalytic activity">
    <reaction evidence="1">
        <text>Hydrolysis of alkylated DNA, releasing 3-methyladenine, 3-methylguanine, 7-methylguanine and 7-methyladenine.</text>
        <dbReference type="EC" id="3.2.2.21"/>
    </reaction>
</comment>
<evidence type="ECO:0000256" key="4">
    <source>
        <dbReference type="ARBA" id="ARBA00012000"/>
    </source>
</evidence>
<keyword evidence="9" id="KW-0812">Transmembrane</keyword>
<comment type="caution">
    <text evidence="10">The sequence shown here is derived from an EMBL/GenBank/DDBJ whole genome shotgun (WGS) entry which is preliminary data.</text>
</comment>
<dbReference type="GO" id="GO:0003677">
    <property type="term" value="F:DNA binding"/>
    <property type="evidence" value="ECO:0007669"/>
    <property type="project" value="InterPro"/>
</dbReference>
<proteinExistence type="inferred from homology"/>
<evidence type="ECO:0000256" key="1">
    <source>
        <dbReference type="ARBA" id="ARBA00000086"/>
    </source>
</evidence>
<evidence type="ECO:0000256" key="7">
    <source>
        <dbReference type="ARBA" id="ARBA00023204"/>
    </source>
</evidence>
<dbReference type="PANTHER" id="PTHR10429">
    <property type="entry name" value="DNA-3-METHYLADENINE GLYCOSYLASE"/>
    <property type="match status" value="1"/>
</dbReference>
<dbReference type="Proteomes" id="UP000194236">
    <property type="component" value="Unassembled WGS sequence"/>
</dbReference>
<dbReference type="GO" id="GO:0003905">
    <property type="term" value="F:alkylbase DNA N-glycosylase activity"/>
    <property type="evidence" value="ECO:0007669"/>
    <property type="project" value="UniProtKB-EC"/>
</dbReference>
<feature type="transmembrane region" description="Helical" evidence="9">
    <location>
        <begin position="30"/>
        <end position="56"/>
    </location>
</feature>
<protein>
    <recommendedName>
        <fullName evidence="4">DNA-3-methyladenine glycosylase II</fullName>
        <ecNumber evidence="4">3.2.2.21</ecNumber>
    </recommendedName>
    <alternativeName>
        <fullName evidence="8">3-methyladenine DNA glycosidase</fullName>
    </alternativeName>
</protein>
<keyword evidence="9" id="KW-1133">Transmembrane helix</keyword>
<keyword evidence="5" id="KW-0227">DNA damage</keyword>
<keyword evidence="9" id="KW-0472">Membrane</keyword>
<accession>A0A1Y3BV19</accession>
<dbReference type="AlphaFoldDB" id="A0A1Y3BV19"/>
<dbReference type="OrthoDB" id="6353017at2759"/>
<dbReference type="InterPro" id="IPR011034">
    <property type="entry name" value="Formyl_transferase-like_C_sf"/>
</dbReference>
<gene>
    <name evidence="10" type="ORF">BLA29_013986</name>
</gene>
<evidence type="ECO:0000256" key="8">
    <source>
        <dbReference type="ARBA" id="ARBA00033426"/>
    </source>
</evidence>
<evidence type="ECO:0000313" key="10">
    <source>
        <dbReference type="EMBL" id="OTF83643.1"/>
    </source>
</evidence>
<evidence type="ECO:0000256" key="6">
    <source>
        <dbReference type="ARBA" id="ARBA00022801"/>
    </source>
</evidence>
<dbReference type="SUPFAM" id="SSF50486">
    <property type="entry name" value="FMT C-terminal domain-like"/>
    <property type="match status" value="1"/>
</dbReference>
<dbReference type="InterPro" id="IPR036995">
    <property type="entry name" value="MPG_sf"/>
</dbReference>
<evidence type="ECO:0000256" key="5">
    <source>
        <dbReference type="ARBA" id="ARBA00022763"/>
    </source>
</evidence>
<reference evidence="10 11" key="1">
    <citation type="submission" date="2017-03" db="EMBL/GenBank/DDBJ databases">
        <title>Genome Survey of Euroglyphus maynei.</title>
        <authorList>
            <person name="Arlian L.G."/>
            <person name="Morgan M.S."/>
            <person name="Rider S.D."/>
        </authorList>
    </citation>
    <scope>NUCLEOTIDE SEQUENCE [LARGE SCALE GENOMIC DNA]</scope>
    <source>
        <strain evidence="10">Arlian Lab</strain>
        <tissue evidence="10">Whole body</tissue>
    </source>
</reference>
<dbReference type="EC" id="3.2.2.21" evidence="4"/>
<dbReference type="GO" id="GO:0006284">
    <property type="term" value="P:base-excision repair"/>
    <property type="evidence" value="ECO:0007669"/>
    <property type="project" value="InterPro"/>
</dbReference>
<dbReference type="EMBL" id="MUJZ01002735">
    <property type="protein sequence ID" value="OTF83643.1"/>
    <property type="molecule type" value="Genomic_DNA"/>
</dbReference>
<keyword evidence="6" id="KW-0378">Hydrolase</keyword>